<proteinExistence type="predicted"/>
<dbReference type="RefSeq" id="WP_273597434.1">
    <property type="nucleotide sequence ID" value="NZ_JAQQXS010000012.1"/>
</dbReference>
<name>A0ABT5KV62_9BURK</name>
<accession>A0ABT5KV62</accession>
<evidence type="ECO:0000313" key="2">
    <source>
        <dbReference type="Proteomes" id="UP001219862"/>
    </source>
</evidence>
<sequence length="214" mass="24209">MTKHSAETAKEDTERKAKAKIRVLTAWATQKGGIPWRKLGDGYLLDRKGRRILEYFPTTPAEFAKWISEDNFTCSVKESIKHFERISKGTLAQTYHKDLLKDVTTAIAKVQDIATPQLNAENHADIISAQKLTIKLLTNLTQIQERDINSLTDKTESLGSLVSTLTRTIQNNDEVTLYHVTKLEERVAALTKALYDANSLRLIKESENVPSQRQ</sequence>
<comment type="caution">
    <text evidence="1">The sequence shown here is derived from an EMBL/GenBank/DDBJ whole genome shotgun (WGS) entry which is preliminary data.</text>
</comment>
<dbReference type="Proteomes" id="UP001219862">
    <property type="component" value="Unassembled WGS sequence"/>
</dbReference>
<dbReference type="EMBL" id="JAQQXS010000012">
    <property type="protein sequence ID" value="MDC8786320.1"/>
    <property type="molecule type" value="Genomic_DNA"/>
</dbReference>
<organism evidence="1 2">
    <name type="scientific">Roseateles koreensis</name>
    <dbReference type="NCBI Taxonomy" id="2987526"/>
    <lineage>
        <taxon>Bacteria</taxon>
        <taxon>Pseudomonadati</taxon>
        <taxon>Pseudomonadota</taxon>
        <taxon>Betaproteobacteria</taxon>
        <taxon>Burkholderiales</taxon>
        <taxon>Sphaerotilaceae</taxon>
        <taxon>Roseateles</taxon>
    </lineage>
</organism>
<keyword evidence="2" id="KW-1185">Reference proteome</keyword>
<gene>
    <name evidence="1" type="ORF">PRZ01_14085</name>
</gene>
<protein>
    <submittedName>
        <fullName evidence="1">Uncharacterized protein</fullName>
    </submittedName>
</protein>
<evidence type="ECO:0000313" key="1">
    <source>
        <dbReference type="EMBL" id="MDC8786320.1"/>
    </source>
</evidence>
<reference evidence="1 2" key="1">
    <citation type="submission" date="2022-10" db="EMBL/GenBank/DDBJ databases">
        <title>paucibacter sp. hw8 Genome sequencing.</title>
        <authorList>
            <person name="Park S."/>
        </authorList>
    </citation>
    <scope>NUCLEOTIDE SEQUENCE [LARGE SCALE GENOMIC DNA]</scope>
    <source>
        <strain evidence="2">hw8</strain>
    </source>
</reference>